<reference evidence="2 3" key="1">
    <citation type="journal article" date="2018" name="New Phytol.">
        <title>Comparative genomics and transcriptomics depict ericoid mycorrhizal fungi as versatile saprotrophs and plant mutualists.</title>
        <authorList>
            <person name="Martino E."/>
            <person name="Morin E."/>
            <person name="Grelet G.A."/>
            <person name="Kuo A."/>
            <person name="Kohler A."/>
            <person name="Daghino S."/>
            <person name="Barry K.W."/>
            <person name="Cichocki N."/>
            <person name="Clum A."/>
            <person name="Dockter R.B."/>
            <person name="Hainaut M."/>
            <person name="Kuo R.C."/>
            <person name="LaButti K."/>
            <person name="Lindahl B.D."/>
            <person name="Lindquist E.A."/>
            <person name="Lipzen A."/>
            <person name="Khouja H.R."/>
            <person name="Magnuson J."/>
            <person name="Murat C."/>
            <person name="Ohm R.A."/>
            <person name="Singer S.W."/>
            <person name="Spatafora J.W."/>
            <person name="Wang M."/>
            <person name="Veneault-Fourrey C."/>
            <person name="Henrissat B."/>
            <person name="Grigoriev I.V."/>
            <person name="Martin F.M."/>
            <person name="Perotto S."/>
        </authorList>
    </citation>
    <scope>NUCLEOTIDE SEQUENCE [LARGE SCALE GENOMIC DNA]</scope>
    <source>
        <strain evidence="2 3">ATCC 22711</strain>
    </source>
</reference>
<organism evidence="2 3">
    <name type="scientific">Amorphotheca resinae ATCC 22711</name>
    <dbReference type="NCBI Taxonomy" id="857342"/>
    <lineage>
        <taxon>Eukaryota</taxon>
        <taxon>Fungi</taxon>
        <taxon>Dikarya</taxon>
        <taxon>Ascomycota</taxon>
        <taxon>Pezizomycotina</taxon>
        <taxon>Leotiomycetes</taxon>
        <taxon>Helotiales</taxon>
        <taxon>Amorphothecaceae</taxon>
        <taxon>Amorphotheca</taxon>
    </lineage>
</organism>
<dbReference type="Proteomes" id="UP000241818">
    <property type="component" value="Unassembled WGS sequence"/>
</dbReference>
<protein>
    <submittedName>
        <fullName evidence="2">Uncharacterized protein</fullName>
    </submittedName>
</protein>
<sequence>MESAPLTLAHDHARAASLATQSSDTTVAINEHALAAGEFAKAASGTASAEALRTLRLLEQHHQRLSELLRYPSENPVVNPPSEAEVQVTTEKPLSTSVPVAELRASKSDLGPRASSPPRNPTGLAPRRLPPRDLSSSIASNLASARGIRGKNTRPPPLSPSLSTHQAPGSLETHRRRNLPNSIPEHAAPSWVPPPSSRKAEPKTGTSRTSVAAEPAAPAPAASDEGFSKFYSAFENILHRLSAPLAFAGLPLAAEEDPKSSESQPTSPKKAHIKTERHGSDPDLTKYISRAALRASARDGHAGNDSFYVVPTAGGTLSYAHILSFAEKEKRRMAASMHGENPDLFTNPDDEDDFVDARETLVPASPKYARGGSSRGKKMSERQLENKIEELGIENKSLKDCVDKLARRLQAFELSAQQSSMALNESMRLMREKSPARDRERLSPVRDRPSRMREDSGGTGVEAVSGDEALRRRVQELEDHVRLGGKEIERLGRENEKLKSVVARYRERWEKLKEGAKTRREATGTGTTSTGMKDAKEAQASSNGLVRKDSDPGAGRFVAG</sequence>
<dbReference type="PANTHER" id="PTHR40130">
    <property type="entry name" value="EXPRESSED PROTEIN"/>
    <property type="match status" value="1"/>
</dbReference>
<evidence type="ECO:0000256" key="1">
    <source>
        <dbReference type="SAM" id="MobiDB-lite"/>
    </source>
</evidence>
<feature type="compositionally biased region" description="Basic and acidic residues" evidence="1">
    <location>
        <begin position="512"/>
        <end position="522"/>
    </location>
</feature>
<dbReference type="EMBL" id="KZ679015">
    <property type="protein sequence ID" value="PSS12228.1"/>
    <property type="molecule type" value="Genomic_DNA"/>
</dbReference>
<evidence type="ECO:0000313" key="2">
    <source>
        <dbReference type="EMBL" id="PSS12228.1"/>
    </source>
</evidence>
<proteinExistence type="predicted"/>
<feature type="compositionally biased region" description="Basic and acidic residues" evidence="1">
    <location>
        <begin position="429"/>
        <end position="456"/>
    </location>
</feature>
<dbReference type="AlphaFoldDB" id="A0A2T3AU92"/>
<feature type="compositionally biased region" description="Low complexity" evidence="1">
    <location>
        <begin position="212"/>
        <end position="222"/>
    </location>
</feature>
<dbReference type="GeneID" id="36572579"/>
<feature type="region of interest" description="Disordered" evidence="1">
    <location>
        <begin position="72"/>
        <end position="223"/>
    </location>
</feature>
<dbReference type="Gene3D" id="1.20.58.80">
    <property type="entry name" value="Phosphotransferase system, lactose/cellobiose-type IIA subunit"/>
    <property type="match status" value="1"/>
</dbReference>
<dbReference type="STRING" id="857342.A0A2T3AU92"/>
<dbReference type="SUPFAM" id="SSF140361">
    <property type="entry name" value="MIT domain-like"/>
    <property type="match status" value="1"/>
</dbReference>
<feature type="region of interest" description="Disordered" evidence="1">
    <location>
        <begin position="429"/>
        <end position="465"/>
    </location>
</feature>
<feature type="compositionally biased region" description="Low complexity" evidence="1">
    <location>
        <begin position="134"/>
        <end position="145"/>
    </location>
</feature>
<gene>
    <name evidence="2" type="ORF">M430DRAFT_21329</name>
</gene>
<dbReference type="InParanoid" id="A0A2T3AU92"/>
<feature type="region of interest" description="Disordered" evidence="1">
    <location>
        <begin position="512"/>
        <end position="560"/>
    </location>
</feature>
<name>A0A2T3AU92_AMORE</name>
<keyword evidence="3" id="KW-1185">Reference proteome</keyword>
<feature type="compositionally biased region" description="Polar residues" evidence="1">
    <location>
        <begin position="87"/>
        <end position="98"/>
    </location>
</feature>
<dbReference type="PANTHER" id="PTHR40130:SF1">
    <property type="entry name" value="SPINDLE POLE BODY-ASSOCIATED PROTEIN CUT12 DOMAIN-CONTAINING PROTEIN"/>
    <property type="match status" value="1"/>
</dbReference>
<dbReference type="OrthoDB" id="3197614at2759"/>
<accession>A0A2T3AU92</accession>
<evidence type="ECO:0000313" key="3">
    <source>
        <dbReference type="Proteomes" id="UP000241818"/>
    </source>
</evidence>
<feature type="region of interest" description="Disordered" evidence="1">
    <location>
        <begin position="256"/>
        <end position="284"/>
    </location>
</feature>
<feature type="compositionally biased region" description="Basic and acidic residues" evidence="1">
    <location>
        <begin position="273"/>
        <end position="284"/>
    </location>
</feature>
<dbReference type="RefSeq" id="XP_024718226.1">
    <property type="nucleotide sequence ID" value="XM_024864498.1"/>
</dbReference>